<accession>E0IF55</accession>
<feature type="chain" id="PRO_5027136723" description="Phosphate-binding protein" evidence="10">
    <location>
        <begin position="27"/>
        <end position="308"/>
    </location>
</feature>
<keyword evidence="7 10" id="KW-0732">Signal</keyword>
<dbReference type="PANTHER" id="PTHR30570">
    <property type="entry name" value="PERIPLASMIC PHOSPHATE BINDING COMPONENT OF PHOSPHATE ABC TRANSPORTER"/>
    <property type="match status" value="1"/>
</dbReference>
<evidence type="ECO:0000256" key="5">
    <source>
        <dbReference type="ARBA" id="ARBA00022448"/>
    </source>
</evidence>
<gene>
    <name evidence="12" type="ORF">PaecuDRAFT_4296</name>
</gene>
<dbReference type="GO" id="GO:0005886">
    <property type="term" value="C:plasma membrane"/>
    <property type="evidence" value="ECO:0007669"/>
    <property type="project" value="UniProtKB-SubCell"/>
</dbReference>
<evidence type="ECO:0000313" key="12">
    <source>
        <dbReference type="EMBL" id="EFM08831.1"/>
    </source>
</evidence>
<dbReference type="Gene3D" id="3.40.190.10">
    <property type="entry name" value="Periplasmic binding protein-like II"/>
    <property type="match status" value="2"/>
</dbReference>
<evidence type="ECO:0000256" key="8">
    <source>
        <dbReference type="ARBA" id="ARBA00023139"/>
    </source>
</evidence>
<evidence type="ECO:0000256" key="3">
    <source>
        <dbReference type="ARBA" id="ARBA00008725"/>
    </source>
</evidence>
<comment type="subunit">
    <text evidence="4 10">The complex is composed of two ATP-binding proteins (PstB), two transmembrane proteins (PstC and PstA) and a solute-binding protein (PstS).</text>
</comment>
<feature type="domain" description="PBP" evidence="11">
    <location>
        <begin position="30"/>
        <end position="280"/>
    </location>
</feature>
<evidence type="ECO:0000256" key="2">
    <source>
        <dbReference type="ARBA" id="ARBA00004193"/>
    </source>
</evidence>
<dbReference type="CDD" id="cd13654">
    <property type="entry name" value="PBP2_phosphate_like_2"/>
    <property type="match status" value="1"/>
</dbReference>
<evidence type="ECO:0000256" key="6">
    <source>
        <dbReference type="ARBA" id="ARBA00022592"/>
    </source>
</evidence>
<evidence type="ECO:0000313" key="13">
    <source>
        <dbReference type="Proteomes" id="UP000005387"/>
    </source>
</evidence>
<protein>
    <recommendedName>
        <fullName evidence="10">Phosphate-binding protein</fullName>
    </recommendedName>
</protein>
<dbReference type="InterPro" id="IPR024370">
    <property type="entry name" value="PBP_domain"/>
</dbReference>
<dbReference type="SUPFAM" id="SSF53850">
    <property type="entry name" value="Periplasmic binding protein-like II"/>
    <property type="match status" value="1"/>
</dbReference>
<dbReference type="InterPro" id="IPR011862">
    <property type="entry name" value="Phos-bd"/>
</dbReference>
<comment type="similarity">
    <text evidence="3 10">Belongs to the PstS family.</text>
</comment>
<sequence length="308" mass="33512">MFKKLTLKLAVVAACLSLMVSAQAGAASNLKGTIEIDGSSTVYPITEAVAEEFGKVHKDVRVTVGVSGTGGGFKRFCNGEIAISDASRPISSSEKDACKAKGITYTDLTVAYDGITVVINKNNTWASKLTTAELKSIFQKDSKVKTWADVRKGFPDEKINIYSPGADSGTFDFFTEKVNGKAKESRSDKQITFSEDDNVLVEGVTKDKYAIGYFGYAYYVENKAKLKSVAIYMANGKTPVGPTPTTIATGKYFLSRPIFIYVSKKELARPEVKEFAKFYMAHGAELSKEVGYIPLSSGWYKSQASKLD</sequence>
<evidence type="ECO:0000256" key="1">
    <source>
        <dbReference type="ARBA" id="ARBA00002841"/>
    </source>
</evidence>
<dbReference type="EMBL" id="AEDD01000013">
    <property type="protein sequence ID" value="EFM08831.1"/>
    <property type="molecule type" value="Genomic_DNA"/>
</dbReference>
<dbReference type="NCBIfam" id="TIGR02136">
    <property type="entry name" value="ptsS_2"/>
    <property type="match status" value="1"/>
</dbReference>
<dbReference type="RefSeq" id="WP_006040279.1">
    <property type="nucleotide sequence ID" value="NZ_AEDD01000013.1"/>
</dbReference>
<comment type="function">
    <text evidence="10">Involved in the system for phosphate transport across the cytoplasmic membrane.</text>
</comment>
<comment type="function">
    <text evidence="1">Part of the ABC transporter complex PstSACB involved in phosphate import.</text>
</comment>
<evidence type="ECO:0000256" key="10">
    <source>
        <dbReference type="RuleBase" id="RU367119"/>
    </source>
</evidence>
<evidence type="ECO:0000256" key="7">
    <source>
        <dbReference type="ARBA" id="ARBA00022729"/>
    </source>
</evidence>
<dbReference type="Pfam" id="PF12849">
    <property type="entry name" value="PBP_like_2"/>
    <property type="match status" value="1"/>
</dbReference>
<name>E0IF55_9BACL</name>
<evidence type="ECO:0000259" key="11">
    <source>
        <dbReference type="Pfam" id="PF12849"/>
    </source>
</evidence>
<feature type="signal peptide" evidence="10">
    <location>
        <begin position="1"/>
        <end position="26"/>
    </location>
</feature>
<dbReference type="Proteomes" id="UP000005387">
    <property type="component" value="Unassembled WGS sequence"/>
</dbReference>
<keyword evidence="5 10" id="KW-0813">Transport</keyword>
<dbReference type="PANTHER" id="PTHR30570:SF1">
    <property type="entry name" value="PHOSPHATE-BINDING PROTEIN PSTS"/>
    <property type="match status" value="1"/>
</dbReference>
<dbReference type="eggNOG" id="COG0226">
    <property type="taxonomic scope" value="Bacteria"/>
</dbReference>
<proteinExistence type="inferred from homology"/>
<dbReference type="GO" id="GO:0042301">
    <property type="term" value="F:phosphate ion binding"/>
    <property type="evidence" value="ECO:0007669"/>
    <property type="project" value="UniProtKB-UniRule"/>
</dbReference>
<organism evidence="12 13">
    <name type="scientific">Paenibacillus curdlanolyticus YK9</name>
    <dbReference type="NCBI Taxonomy" id="717606"/>
    <lineage>
        <taxon>Bacteria</taxon>
        <taxon>Bacillati</taxon>
        <taxon>Bacillota</taxon>
        <taxon>Bacilli</taxon>
        <taxon>Bacillales</taxon>
        <taxon>Paenibacillaceae</taxon>
        <taxon>Paenibacillus</taxon>
    </lineage>
</organism>
<dbReference type="OrthoDB" id="9790048at2"/>
<keyword evidence="8 10" id="KW-0564">Palmitate</keyword>
<dbReference type="GO" id="GO:0006817">
    <property type="term" value="P:phosphate ion transport"/>
    <property type="evidence" value="ECO:0007669"/>
    <property type="project" value="UniProtKB-UniRule"/>
</dbReference>
<dbReference type="FunFam" id="3.40.190.10:FF:000055">
    <property type="entry name" value="Phosphate ABC transporter, phosphate-binding protein"/>
    <property type="match status" value="1"/>
</dbReference>
<keyword evidence="9 10" id="KW-0449">Lipoprotein</keyword>
<keyword evidence="13" id="KW-1185">Reference proteome</keyword>
<dbReference type="AlphaFoldDB" id="E0IF55"/>
<keyword evidence="6 10" id="KW-0592">Phosphate transport</keyword>
<reference evidence="12 13" key="1">
    <citation type="submission" date="2010-07" db="EMBL/GenBank/DDBJ databases">
        <title>The draft genome of Paenibacillus curdlanolyticus YK9.</title>
        <authorList>
            <consortium name="US DOE Joint Genome Institute (JGI-PGF)"/>
            <person name="Lucas S."/>
            <person name="Copeland A."/>
            <person name="Lapidus A."/>
            <person name="Cheng J.-F."/>
            <person name="Bruce D."/>
            <person name="Goodwin L."/>
            <person name="Pitluck S."/>
            <person name="Land M.L."/>
            <person name="Hauser L."/>
            <person name="Chang Y.-J."/>
            <person name="Jeffries C."/>
            <person name="Anderson I.J."/>
            <person name="Johnson E."/>
            <person name="Loganathan U."/>
            <person name="Mulhopadhyay B."/>
            <person name="Kyrpides N."/>
            <person name="Woyke T.J."/>
        </authorList>
    </citation>
    <scope>NUCLEOTIDE SEQUENCE [LARGE SCALE GENOMIC DNA]</scope>
    <source>
        <strain evidence="12 13">YK9</strain>
    </source>
</reference>
<comment type="subcellular location">
    <subcellularLocation>
        <location evidence="2 10">Cell membrane</location>
        <topology evidence="2 10">Lipid-anchor</topology>
    </subcellularLocation>
</comment>
<dbReference type="InterPro" id="IPR050811">
    <property type="entry name" value="Phosphate_ABC_transporter"/>
</dbReference>
<evidence type="ECO:0000256" key="4">
    <source>
        <dbReference type="ARBA" id="ARBA00011529"/>
    </source>
</evidence>
<keyword evidence="10" id="KW-1003">Cell membrane</keyword>
<keyword evidence="10" id="KW-0472">Membrane</keyword>
<dbReference type="STRING" id="717606.PaecuDRAFT_4296"/>
<evidence type="ECO:0000256" key="9">
    <source>
        <dbReference type="ARBA" id="ARBA00023288"/>
    </source>
</evidence>